<dbReference type="RefSeq" id="WP_170053542.1">
    <property type="nucleotide sequence ID" value="NZ_JABBKX010000002.1"/>
</dbReference>
<name>A0A848ECV0_9PROT</name>
<protein>
    <submittedName>
        <fullName evidence="2">Uncharacterized protein</fullName>
    </submittedName>
</protein>
<reference evidence="2 3" key="1">
    <citation type="submission" date="2020-03" db="EMBL/GenBank/DDBJ databases">
        <authorList>
            <person name="Sun Q."/>
        </authorList>
    </citation>
    <scope>NUCLEOTIDE SEQUENCE [LARGE SCALE GENOMIC DNA]</scope>
    <source>
        <strain evidence="2 3">JC162</strain>
    </source>
</reference>
<feature type="signal peptide" evidence="1">
    <location>
        <begin position="1"/>
        <end position="21"/>
    </location>
</feature>
<dbReference type="EMBL" id="JABBKX010000002">
    <property type="protein sequence ID" value="NMJ41329.1"/>
    <property type="molecule type" value="Genomic_DNA"/>
</dbReference>
<dbReference type="Proteomes" id="UP000548582">
    <property type="component" value="Unassembled WGS sequence"/>
</dbReference>
<evidence type="ECO:0000313" key="2">
    <source>
        <dbReference type="EMBL" id="NMJ41329.1"/>
    </source>
</evidence>
<evidence type="ECO:0000313" key="3">
    <source>
        <dbReference type="Proteomes" id="UP000548582"/>
    </source>
</evidence>
<sequence>MIGTLLRILLLGGIVFGAAVAAVNHLPATAPRAQAPVVPADAQPATPRRSMAQIATSVETPLGDASFRAWCTWTLRQKLAEQADWPLPRVASLCLCIANRARERSAPELPDLSRADFVAGVRMLEERLCRRA</sequence>
<comment type="caution">
    <text evidence="2">The sequence shown here is derived from an EMBL/GenBank/DDBJ whole genome shotgun (WGS) entry which is preliminary data.</text>
</comment>
<keyword evidence="3" id="KW-1185">Reference proteome</keyword>
<keyword evidence="1" id="KW-0732">Signal</keyword>
<gene>
    <name evidence="2" type="ORF">GWK16_08770</name>
</gene>
<evidence type="ECO:0000256" key="1">
    <source>
        <dbReference type="SAM" id="SignalP"/>
    </source>
</evidence>
<accession>A0A848ECV0</accession>
<dbReference type="AlphaFoldDB" id="A0A848ECV0"/>
<proteinExistence type="predicted"/>
<feature type="chain" id="PRO_5032529160" evidence="1">
    <location>
        <begin position="22"/>
        <end position="132"/>
    </location>
</feature>
<organism evidence="2 3">
    <name type="scientific">Neoroseomonas marina</name>
    <dbReference type="NCBI Taxonomy" id="1232220"/>
    <lineage>
        <taxon>Bacteria</taxon>
        <taxon>Pseudomonadati</taxon>
        <taxon>Pseudomonadota</taxon>
        <taxon>Alphaproteobacteria</taxon>
        <taxon>Acetobacterales</taxon>
        <taxon>Acetobacteraceae</taxon>
        <taxon>Neoroseomonas</taxon>
    </lineage>
</organism>